<dbReference type="Ensembl" id="ENSCCRT00020061019.1">
    <property type="protein sequence ID" value="ENSCCRP00020055438.1"/>
    <property type="gene ID" value="ENSCCRG00020025956.1"/>
</dbReference>
<evidence type="ECO:0000313" key="1">
    <source>
        <dbReference type="Ensembl" id="ENSCCRP00020055438.1"/>
    </source>
</evidence>
<sequence>MLSLSCTLETHPRVKGLNLITGSPFNISPSSSFVSSGPFMLALLRGGETDLLFFVILCGFGRSFSIRYSRALSLLKGSLQGFVSSFPPVCNAPPSSTYQ</sequence>
<dbReference type="Proteomes" id="UP000694701">
    <property type="component" value="Unplaced"/>
</dbReference>
<protein>
    <submittedName>
        <fullName evidence="1">Uncharacterized protein</fullName>
    </submittedName>
</protein>
<organism evidence="1 2">
    <name type="scientific">Cyprinus carpio</name>
    <name type="common">Common carp</name>
    <dbReference type="NCBI Taxonomy" id="7962"/>
    <lineage>
        <taxon>Eukaryota</taxon>
        <taxon>Metazoa</taxon>
        <taxon>Chordata</taxon>
        <taxon>Craniata</taxon>
        <taxon>Vertebrata</taxon>
        <taxon>Euteleostomi</taxon>
        <taxon>Actinopterygii</taxon>
        <taxon>Neopterygii</taxon>
        <taxon>Teleostei</taxon>
        <taxon>Ostariophysi</taxon>
        <taxon>Cypriniformes</taxon>
        <taxon>Cyprinidae</taxon>
        <taxon>Cyprininae</taxon>
        <taxon>Cyprinus</taxon>
    </lineage>
</organism>
<reference evidence="1" key="1">
    <citation type="submission" date="2025-08" db="UniProtKB">
        <authorList>
            <consortium name="Ensembl"/>
        </authorList>
    </citation>
    <scope>IDENTIFICATION</scope>
</reference>
<name>A0A8C2FGY3_CYPCA</name>
<accession>A0A8C2FGY3</accession>
<dbReference type="AlphaFoldDB" id="A0A8C2FGY3"/>
<proteinExistence type="predicted"/>
<evidence type="ECO:0000313" key="2">
    <source>
        <dbReference type="Proteomes" id="UP000694701"/>
    </source>
</evidence>